<evidence type="ECO:0000313" key="3">
    <source>
        <dbReference type="EMBL" id="KAH6596972.1"/>
    </source>
</evidence>
<dbReference type="SUPFAM" id="SSF52402">
    <property type="entry name" value="Adenine nucleotide alpha hydrolases-like"/>
    <property type="match status" value="1"/>
</dbReference>
<proteinExistence type="predicted"/>
<evidence type="ECO:0000313" key="4">
    <source>
        <dbReference type="Proteomes" id="UP001648503"/>
    </source>
</evidence>
<protein>
    <recommendedName>
        <fullName evidence="2">UspA domain-containing protein</fullName>
    </recommendedName>
</protein>
<keyword evidence="1" id="KW-1133">Transmembrane helix</keyword>
<sequence length="172" mass="18781">MGPLIGTPKTICHSRTLLIATDFSFSSTSVLDWAAQNLTKNGDHIIIIHSIQDVYSGSVVYHDDVSYCSDIDEATHISNDINFAQVEMESATSFLKECVYGFEKSLIASNVTDYSIQKVVSNGPPGPVIVAKAEEYNPDMIVIGTNGRTMLSELIMGSLYIVTLVVVIFLLK</sequence>
<dbReference type="InterPro" id="IPR014729">
    <property type="entry name" value="Rossmann-like_a/b/a_fold"/>
</dbReference>
<evidence type="ECO:0000256" key="1">
    <source>
        <dbReference type="SAM" id="Phobius"/>
    </source>
</evidence>
<gene>
    <name evidence="3" type="ORF">BASA50_004730</name>
</gene>
<name>A0ABQ8FEK6_9FUNG</name>
<comment type="caution">
    <text evidence="3">The sequence shown here is derived from an EMBL/GenBank/DDBJ whole genome shotgun (WGS) entry which is preliminary data.</text>
</comment>
<feature type="domain" description="UspA" evidence="2">
    <location>
        <begin position="15"/>
        <end position="158"/>
    </location>
</feature>
<reference evidence="3 4" key="1">
    <citation type="submission" date="2021-02" db="EMBL/GenBank/DDBJ databases">
        <title>Variation within the Batrachochytrium salamandrivorans European outbreak.</title>
        <authorList>
            <person name="Kelly M."/>
            <person name="Pasmans F."/>
            <person name="Shea T.P."/>
            <person name="Munoz J.F."/>
            <person name="Carranza S."/>
            <person name="Cuomo C.A."/>
            <person name="Martel A."/>
        </authorList>
    </citation>
    <scope>NUCLEOTIDE SEQUENCE [LARGE SCALE GENOMIC DNA]</scope>
    <source>
        <strain evidence="3 4">AMFP18/2</strain>
    </source>
</reference>
<keyword evidence="1" id="KW-0472">Membrane</keyword>
<organism evidence="3 4">
    <name type="scientific">Batrachochytrium salamandrivorans</name>
    <dbReference type="NCBI Taxonomy" id="1357716"/>
    <lineage>
        <taxon>Eukaryota</taxon>
        <taxon>Fungi</taxon>
        <taxon>Fungi incertae sedis</taxon>
        <taxon>Chytridiomycota</taxon>
        <taxon>Chytridiomycota incertae sedis</taxon>
        <taxon>Chytridiomycetes</taxon>
        <taxon>Rhizophydiales</taxon>
        <taxon>Rhizophydiales incertae sedis</taxon>
        <taxon>Batrachochytrium</taxon>
    </lineage>
</organism>
<feature type="transmembrane region" description="Helical" evidence="1">
    <location>
        <begin position="150"/>
        <end position="171"/>
    </location>
</feature>
<keyword evidence="1" id="KW-0812">Transmembrane</keyword>
<dbReference type="InterPro" id="IPR006016">
    <property type="entry name" value="UspA"/>
</dbReference>
<dbReference type="Pfam" id="PF00582">
    <property type="entry name" value="Usp"/>
    <property type="match status" value="1"/>
</dbReference>
<dbReference type="PANTHER" id="PTHR46100">
    <property type="entry name" value="IMP2'P"/>
    <property type="match status" value="1"/>
</dbReference>
<keyword evidence="4" id="KW-1185">Reference proteome</keyword>
<accession>A0ABQ8FEK6</accession>
<dbReference type="EMBL" id="JAFCIX010000172">
    <property type="protein sequence ID" value="KAH6596972.1"/>
    <property type="molecule type" value="Genomic_DNA"/>
</dbReference>
<dbReference type="CDD" id="cd23659">
    <property type="entry name" value="USP_At3g01520-like"/>
    <property type="match status" value="1"/>
</dbReference>
<evidence type="ECO:0000259" key="2">
    <source>
        <dbReference type="Pfam" id="PF00582"/>
    </source>
</evidence>
<dbReference type="PANTHER" id="PTHR46100:SF4">
    <property type="entry name" value="USPA DOMAIN-CONTAINING PROTEIN"/>
    <property type="match status" value="1"/>
</dbReference>
<dbReference type="Gene3D" id="3.40.50.620">
    <property type="entry name" value="HUPs"/>
    <property type="match status" value="1"/>
</dbReference>
<dbReference type="Proteomes" id="UP001648503">
    <property type="component" value="Unassembled WGS sequence"/>
</dbReference>